<reference evidence="1" key="1">
    <citation type="submission" date="2022-01" db="EMBL/GenBank/DDBJ databases">
        <title>Comparative genomics reveals a dynamic genome evolution in the ectomycorrhizal milk-cap (Lactarius) mushrooms.</title>
        <authorList>
            <consortium name="DOE Joint Genome Institute"/>
            <person name="Lebreton A."/>
            <person name="Tang N."/>
            <person name="Kuo A."/>
            <person name="LaButti K."/>
            <person name="Drula E."/>
            <person name="Barry K."/>
            <person name="Clum A."/>
            <person name="Lipzen A."/>
            <person name="Mousain D."/>
            <person name="Ng V."/>
            <person name="Wang R."/>
            <person name="Wang X."/>
            <person name="Dai Y."/>
            <person name="Henrissat B."/>
            <person name="Grigoriev I.V."/>
            <person name="Guerin-Laguette A."/>
            <person name="Yu F."/>
            <person name="Martin F.M."/>
        </authorList>
    </citation>
    <scope>NUCLEOTIDE SEQUENCE</scope>
    <source>
        <strain evidence="1">QP</strain>
    </source>
</reference>
<dbReference type="AlphaFoldDB" id="A0AAD4LIL3"/>
<sequence length="282" mass="31732">MAVDSPVVESTGRDLSDEALLSIVHLLNDVAVQSVVQKWQHNSTDDASSMVNVILGFIHSAISIVFYNMPTPNSLVTIDQFKSNMTKKSALEFINLLREAAIRNNVELWHPLTTHEKAEFTINLRKKPLWNLGSHLGWASHAYWMSSPKHTSSFPSTYAEKRPMKTVKVITELTNITSWSERITKFREFMVDGQTVASIGAKRQSFYNEIGNTVLATMKTSDPSPNCGDGSRHWKRSKLALAHSPMAQRIFGKYKTIEDVTSTECVVHMGRPLQVGYPLRLQ</sequence>
<evidence type="ECO:0000313" key="2">
    <source>
        <dbReference type="Proteomes" id="UP001201163"/>
    </source>
</evidence>
<dbReference type="Proteomes" id="UP001201163">
    <property type="component" value="Unassembled WGS sequence"/>
</dbReference>
<evidence type="ECO:0000313" key="1">
    <source>
        <dbReference type="EMBL" id="KAH8992516.1"/>
    </source>
</evidence>
<keyword evidence="2" id="KW-1185">Reference proteome</keyword>
<protein>
    <submittedName>
        <fullName evidence="1">Uncharacterized protein</fullName>
    </submittedName>
</protein>
<dbReference type="EMBL" id="JAKELL010000022">
    <property type="protein sequence ID" value="KAH8992516.1"/>
    <property type="molecule type" value="Genomic_DNA"/>
</dbReference>
<accession>A0AAD4LIL3</accession>
<gene>
    <name evidence="1" type="ORF">EDB92DRAFT_1816007</name>
</gene>
<comment type="caution">
    <text evidence="1">The sequence shown here is derived from an EMBL/GenBank/DDBJ whole genome shotgun (WGS) entry which is preliminary data.</text>
</comment>
<organism evidence="1 2">
    <name type="scientific">Lactarius akahatsu</name>
    <dbReference type="NCBI Taxonomy" id="416441"/>
    <lineage>
        <taxon>Eukaryota</taxon>
        <taxon>Fungi</taxon>
        <taxon>Dikarya</taxon>
        <taxon>Basidiomycota</taxon>
        <taxon>Agaricomycotina</taxon>
        <taxon>Agaricomycetes</taxon>
        <taxon>Russulales</taxon>
        <taxon>Russulaceae</taxon>
        <taxon>Lactarius</taxon>
    </lineage>
</organism>
<proteinExistence type="predicted"/>
<name>A0AAD4LIL3_9AGAM</name>